<keyword evidence="3" id="KW-1185">Reference proteome</keyword>
<reference evidence="2 3" key="1">
    <citation type="submission" date="2016-07" db="EMBL/GenBank/DDBJ databases">
        <title>Pervasive Adenine N6-methylation of Active Genes in Fungi.</title>
        <authorList>
            <consortium name="DOE Joint Genome Institute"/>
            <person name="Mondo S.J."/>
            <person name="Dannebaum R.O."/>
            <person name="Kuo R.C."/>
            <person name="Labutti K."/>
            <person name="Haridas S."/>
            <person name="Kuo A."/>
            <person name="Salamov A."/>
            <person name="Ahrendt S.R."/>
            <person name="Lipzen A."/>
            <person name="Sullivan W."/>
            <person name="Andreopoulos W.B."/>
            <person name="Clum A."/>
            <person name="Lindquist E."/>
            <person name="Daum C."/>
            <person name="Ramamoorthy G.K."/>
            <person name="Gryganskyi A."/>
            <person name="Culley D."/>
            <person name="Magnuson J.K."/>
            <person name="James T.Y."/>
            <person name="O'Malley M.A."/>
            <person name="Stajich J.E."/>
            <person name="Spatafora J.W."/>
            <person name="Visel A."/>
            <person name="Grigoriev I.V."/>
        </authorList>
    </citation>
    <scope>NUCLEOTIDE SEQUENCE [LARGE SCALE GENOMIC DNA]</scope>
    <source>
        <strain evidence="2 3">PL171</strain>
    </source>
</reference>
<evidence type="ECO:0000313" key="2">
    <source>
        <dbReference type="EMBL" id="ORZ29866.1"/>
    </source>
</evidence>
<feature type="region of interest" description="Disordered" evidence="1">
    <location>
        <begin position="10"/>
        <end position="59"/>
    </location>
</feature>
<dbReference type="Proteomes" id="UP000193411">
    <property type="component" value="Unassembled WGS sequence"/>
</dbReference>
<evidence type="ECO:0000313" key="3">
    <source>
        <dbReference type="Proteomes" id="UP000193411"/>
    </source>
</evidence>
<name>A0A1Y2H5L4_9FUNG</name>
<feature type="compositionally biased region" description="Basic and acidic residues" evidence="1">
    <location>
        <begin position="18"/>
        <end position="41"/>
    </location>
</feature>
<feature type="non-terminal residue" evidence="2">
    <location>
        <position position="1"/>
    </location>
</feature>
<dbReference type="AlphaFoldDB" id="A0A1Y2H5L4"/>
<evidence type="ECO:0000256" key="1">
    <source>
        <dbReference type="SAM" id="MobiDB-lite"/>
    </source>
</evidence>
<feature type="non-terminal residue" evidence="2">
    <location>
        <position position="59"/>
    </location>
</feature>
<organism evidence="2 3">
    <name type="scientific">Catenaria anguillulae PL171</name>
    <dbReference type="NCBI Taxonomy" id="765915"/>
    <lineage>
        <taxon>Eukaryota</taxon>
        <taxon>Fungi</taxon>
        <taxon>Fungi incertae sedis</taxon>
        <taxon>Blastocladiomycota</taxon>
        <taxon>Blastocladiomycetes</taxon>
        <taxon>Blastocladiales</taxon>
        <taxon>Catenariaceae</taxon>
        <taxon>Catenaria</taxon>
    </lineage>
</organism>
<dbReference type="EMBL" id="MCFL01000123">
    <property type="protein sequence ID" value="ORZ29866.1"/>
    <property type="molecule type" value="Genomic_DNA"/>
</dbReference>
<gene>
    <name evidence="2" type="ORF">BCR44DRAFT_45798</name>
</gene>
<sequence length="59" mass="6654">YCMYCGLRPTQKLQRGGSKKEETRTQPLQNERHKQARREGRQVAVGAASDHGDKAGKEI</sequence>
<accession>A0A1Y2H5L4</accession>
<proteinExistence type="predicted"/>
<protein>
    <submittedName>
        <fullName evidence="2">Uncharacterized protein</fullName>
    </submittedName>
</protein>
<comment type="caution">
    <text evidence="2">The sequence shown here is derived from an EMBL/GenBank/DDBJ whole genome shotgun (WGS) entry which is preliminary data.</text>
</comment>
<feature type="compositionally biased region" description="Basic and acidic residues" evidence="1">
    <location>
        <begin position="50"/>
        <end position="59"/>
    </location>
</feature>